<keyword evidence="2" id="KW-1185">Reference proteome</keyword>
<dbReference type="PANTHER" id="PTHR17695">
    <property type="entry name" value="SMALL SUBUNIT PROCESSOME COMPONENT 20 HOMOLOG"/>
    <property type="match status" value="1"/>
</dbReference>
<dbReference type="InterPro" id="IPR011430">
    <property type="entry name" value="UTP20_N"/>
</dbReference>
<organism evidence="2 3">
    <name type="scientific">Meloidogyne hapla</name>
    <name type="common">Root-knot nematode worm</name>
    <dbReference type="NCBI Taxonomy" id="6305"/>
    <lineage>
        <taxon>Eukaryota</taxon>
        <taxon>Metazoa</taxon>
        <taxon>Ecdysozoa</taxon>
        <taxon>Nematoda</taxon>
        <taxon>Chromadorea</taxon>
        <taxon>Rhabditida</taxon>
        <taxon>Tylenchina</taxon>
        <taxon>Tylenchomorpha</taxon>
        <taxon>Tylenchoidea</taxon>
        <taxon>Meloidogynidae</taxon>
        <taxon>Meloidogyninae</taxon>
        <taxon>Meloidogyne</taxon>
    </lineage>
</organism>
<dbReference type="GO" id="GO:0030686">
    <property type="term" value="C:90S preribosome"/>
    <property type="evidence" value="ECO:0007669"/>
    <property type="project" value="TreeGrafter"/>
</dbReference>
<dbReference type="Proteomes" id="UP000095281">
    <property type="component" value="Unplaced"/>
</dbReference>
<evidence type="ECO:0000313" key="2">
    <source>
        <dbReference type="Proteomes" id="UP000095281"/>
    </source>
</evidence>
<dbReference type="OMA" id="IDEENTM"/>
<feature type="domain" description="U3 small nucleolar RNA-associated protein 20 N-terminal" evidence="1">
    <location>
        <begin position="282"/>
        <end position="982"/>
    </location>
</feature>
<evidence type="ECO:0000313" key="3">
    <source>
        <dbReference type="WBParaSite" id="MhA1_Contig1602.frz3.fgene1"/>
    </source>
</evidence>
<protein>
    <submittedName>
        <fullName evidence="3">DRIM domain-containing protein</fullName>
    </submittedName>
</protein>
<dbReference type="PANTHER" id="PTHR17695:SF11">
    <property type="entry name" value="SMALL SUBUNIT PROCESSOME COMPONENT 20 HOMOLOG"/>
    <property type="match status" value="1"/>
</dbReference>
<dbReference type="SUPFAM" id="SSF48371">
    <property type="entry name" value="ARM repeat"/>
    <property type="match status" value="2"/>
</dbReference>
<name>A0A1I8B9C0_MELHA</name>
<dbReference type="InterPro" id="IPR011989">
    <property type="entry name" value="ARM-like"/>
</dbReference>
<evidence type="ECO:0000259" key="1">
    <source>
        <dbReference type="Pfam" id="PF07539"/>
    </source>
</evidence>
<dbReference type="InterPro" id="IPR016024">
    <property type="entry name" value="ARM-type_fold"/>
</dbReference>
<dbReference type="AlphaFoldDB" id="A0A1I8B9C0"/>
<dbReference type="Gene3D" id="1.25.10.10">
    <property type="entry name" value="Leucine-rich Repeat Variant"/>
    <property type="match status" value="1"/>
</dbReference>
<dbReference type="WBParaSite" id="MhA1_Contig1602.frz3.fgene1">
    <property type="protein sequence ID" value="MhA1_Contig1602.frz3.fgene1"/>
    <property type="gene ID" value="MhA1_Contig1602.frz3.fgene1"/>
</dbReference>
<dbReference type="GO" id="GO:0032040">
    <property type="term" value="C:small-subunit processome"/>
    <property type="evidence" value="ECO:0007669"/>
    <property type="project" value="TreeGrafter"/>
</dbReference>
<sequence>MTTSAPRILQESLRGQSAKQPGIYLLRSAIRSPYGSIRLSCLRALLQNLHSFEYSLHLDAIKELVAILIEVEECPADFHNYRQRAQILRRVKFTSFEKIFSDTTNNIQELGNGSNLAMLVFDWLLAQFYERFTLYWPLLVEPIESYARGIGFDGFWNCFEQALDLCWKIIAEIKKDKPENENSDIDKNFSSSSLQQLPPDYNAFRLQLLRLLLKLPINIIKPEKRTNFLSPKLLCLYREEFVQIDEYLNYDSEMTEENNCGKMNNDLRTLNFHIHKSEAVSPLKAMLSLFGNFNNPREIYKEQEIKGIYYELLLVNEPEVQRLALGCLYSYKYNWLTPYRASLERLLNEKFFREQLVLFGVDSQQTDAISCEQHGRTVGKNSSNTILLLDEHRKDFIPILLRILYGSLHTHVPQRGKAKRIAIFRFLANCLSDELELFLQLMFGPICSFFENGFTKTDISISKTLKCLYDKKSQVQSVSLNKLKSILGSLTDIFILLGPSLNDFQTNFLFNILLLSGHIILLRDQMLSENNAVDEEIMPLVRQLKNLRLLFMETIIKFLQAFESRIISVTALETFFKEILSPLINAKGRIVAVDLSSQRESLILLPSSLIKMFCFWIKIRRYQPLLNVPLSIKLTENLQSNVTILTPFSLLCDQLLIFNKEFVNKIKYVHVEIVQACCFLLNSYDDQICIRDEKDFSLSLPQAEIQLDKIETIYEISKIPFGVGLILAKSNVNKILQHLSHFINGEHLKNEKIIIAHLPPIYFEFINKLSSFIHDPEFGKLFANTLLQYITNKNGKVLRRQSVDKIHNLLSTFARLSVHMENPLIAIRLIGPLFSILNRRQSREHLVGICSSLCGNKQMMQGALNLLKLIESLESWDVRRISEPDADRRCEALLCLHDMYEFDSDKLLVDGAYEFLPLFAHSHAHAIINSSDISLRGNAANCFRQLIIFASKQQNTSQNSYSFNSCQFLHSHLIPLVIRGIQAGNDEKMEPVRQEFFQCLIQLMRSFPLDTHLMTLREISGDYADTTDLNGVIKDLIYLFHYLDQEMDFFECALHIQTHKRKQAFHLLAKRLNNEEVLFYYTN</sequence>
<accession>A0A1I8B9C0</accession>
<reference evidence="3" key="1">
    <citation type="submission" date="2016-11" db="UniProtKB">
        <authorList>
            <consortium name="WormBaseParasite"/>
        </authorList>
    </citation>
    <scope>IDENTIFICATION</scope>
</reference>
<dbReference type="Pfam" id="PF07539">
    <property type="entry name" value="UTP20_N"/>
    <property type="match status" value="1"/>
</dbReference>
<proteinExistence type="predicted"/>
<dbReference type="InterPro" id="IPR052575">
    <property type="entry name" value="SSU_processome_comp_20"/>
</dbReference>